<dbReference type="OrthoDB" id="5295044at2"/>
<dbReference type="EMBL" id="WNLA01000038">
    <property type="protein sequence ID" value="MTW06115.1"/>
    <property type="molecule type" value="Genomic_DNA"/>
</dbReference>
<name>A0A6L6Q904_9BURK</name>
<comment type="caution">
    <text evidence="3">The sequence shown here is derived from an EMBL/GenBank/DDBJ whole genome shotgun (WGS) entry which is preliminary data.</text>
</comment>
<accession>A0A6L6Q904</accession>
<dbReference type="Proteomes" id="UP000484015">
    <property type="component" value="Unassembled WGS sequence"/>
</dbReference>
<evidence type="ECO:0000313" key="3">
    <source>
        <dbReference type="EMBL" id="MTW06115.1"/>
    </source>
</evidence>
<organism evidence="3 4">
    <name type="scientific">Pseudoduganella ginsengisoli</name>
    <dbReference type="NCBI Taxonomy" id="1462440"/>
    <lineage>
        <taxon>Bacteria</taxon>
        <taxon>Pseudomonadati</taxon>
        <taxon>Pseudomonadota</taxon>
        <taxon>Betaproteobacteria</taxon>
        <taxon>Burkholderiales</taxon>
        <taxon>Oxalobacteraceae</taxon>
        <taxon>Telluria group</taxon>
        <taxon>Pseudoduganella</taxon>
    </lineage>
</organism>
<feature type="domain" description="UspA" evidence="2">
    <location>
        <begin position="1"/>
        <end position="146"/>
    </location>
</feature>
<dbReference type="InterPro" id="IPR006016">
    <property type="entry name" value="UspA"/>
</dbReference>
<proteinExistence type="inferred from homology"/>
<dbReference type="InterPro" id="IPR006015">
    <property type="entry name" value="Universal_stress_UspA"/>
</dbReference>
<dbReference type="PANTHER" id="PTHR46268:SF15">
    <property type="entry name" value="UNIVERSAL STRESS PROTEIN HP_0031"/>
    <property type="match status" value="1"/>
</dbReference>
<gene>
    <name evidence="3" type="ORF">GM668_28965</name>
</gene>
<evidence type="ECO:0000256" key="1">
    <source>
        <dbReference type="ARBA" id="ARBA00008791"/>
    </source>
</evidence>
<dbReference type="AlphaFoldDB" id="A0A6L6Q904"/>
<evidence type="ECO:0000259" key="2">
    <source>
        <dbReference type="Pfam" id="PF00582"/>
    </source>
</evidence>
<dbReference type="PRINTS" id="PR01438">
    <property type="entry name" value="UNVRSLSTRESS"/>
</dbReference>
<comment type="similarity">
    <text evidence="1">Belongs to the universal stress protein A family.</text>
</comment>
<dbReference type="PANTHER" id="PTHR46268">
    <property type="entry name" value="STRESS RESPONSE PROTEIN NHAX"/>
    <property type="match status" value="1"/>
</dbReference>
<dbReference type="SUPFAM" id="SSF52402">
    <property type="entry name" value="Adenine nucleotide alpha hydrolases-like"/>
    <property type="match status" value="1"/>
</dbReference>
<keyword evidence="4" id="KW-1185">Reference proteome</keyword>
<dbReference type="CDD" id="cd00293">
    <property type="entry name" value="USP-like"/>
    <property type="match status" value="1"/>
</dbReference>
<dbReference type="Pfam" id="PF00582">
    <property type="entry name" value="Usp"/>
    <property type="match status" value="1"/>
</dbReference>
<reference evidence="3 4" key="1">
    <citation type="submission" date="2019-11" db="EMBL/GenBank/DDBJ databases">
        <title>Type strains purchased from KCTC, JCM and DSMZ.</title>
        <authorList>
            <person name="Lu H."/>
        </authorList>
    </citation>
    <scope>NUCLEOTIDE SEQUENCE [LARGE SCALE GENOMIC DNA]</scope>
    <source>
        <strain evidence="3 4">KCTC 42409</strain>
    </source>
</reference>
<dbReference type="InterPro" id="IPR014729">
    <property type="entry name" value="Rossmann-like_a/b/a_fold"/>
</dbReference>
<dbReference type="RefSeq" id="WP_155442452.1">
    <property type="nucleotide sequence ID" value="NZ_WNLA01000038.1"/>
</dbReference>
<dbReference type="Gene3D" id="3.40.50.620">
    <property type="entry name" value="HUPs"/>
    <property type="match status" value="1"/>
</dbReference>
<protein>
    <submittedName>
        <fullName evidence="3">Universal stress protein</fullName>
    </submittedName>
</protein>
<evidence type="ECO:0000313" key="4">
    <source>
        <dbReference type="Proteomes" id="UP000484015"/>
    </source>
</evidence>
<sequence length="146" mass="15324">MFNNILFPTDGSDLSAKATATVIDLARKHGGRIVAISVLQPYPFVPMGDTGIAVPDMGTYEARMLDITKDNVNKVAAAAQAAGVPCEAVTSMSASPYEAIVEAAETHGCDAIVMASHGRKGLNKLFLGSETQKVLAHTTLPVLVLR</sequence>